<dbReference type="SUPFAM" id="SSF81383">
    <property type="entry name" value="F-box domain"/>
    <property type="match status" value="1"/>
</dbReference>
<comment type="caution">
    <text evidence="2">The sequence shown here is derived from an EMBL/GenBank/DDBJ whole genome shotgun (WGS) entry which is preliminary data.</text>
</comment>
<dbReference type="PROSITE" id="PS50181">
    <property type="entry name" value="FBOX"/>
    <property type="match status" value="1"/>
</dbReference>
<feature type="domain" description="F-box" evidence="1">
    <location>
        <begin position="5"/>
        <end position="51"/>
    </location>
</feature>
<sequence length="525" mass="62552">MILKLRTLMSIGPDELVSIFKYLDYSHMCTICCVCSEWNQIASSNSLWQYYFQLLNMNHPSKVPNEILEKDDRFWKHLIRNYFSVEFVSFGSSACHDRTQCFVSSKCFDQEHDRSIMNSNLEIQQEQEEQDPKSFSFLMKQDRLTCSRIPLFDFDLNGFRVPFVKHLIRFVLGRIKVVRVWNRFSPTPGSDLILVDSEKDLLATTYFYDEYHSTDLKVKMKISGLEEALIGRTRLIPNDFMKKLYSSWRYRKLDGFYLYFATESHDRMNEKRIDDTTKHIVLNVDTTNSSSSNSNSELIQNAFLYTYSQKKVTCNVEDEHTMDPFTSEVLSKLIPNMPHLNLSPKTFLPIWCMIFTKIVTGLCRLPYKNVKELTHYYPCWKEASLLYEYKRHYYFKKLQHKMEEIRNLILSNKNSNENKFSKMLTRKPNGYSIIEAHKVTLYWELTKERIEHVIAQDKHNLFPDLKTKWNHATSWRFSNAQDQNELLNQAVNDLKQVLNQTYNVENYLDLYMEFKYNKYLRECNI</sequence>
<keyword evidence="3" id="KW-1185">Reference proteome</keyword>
<name>A0AA88GFS8_NAELO</name>
<gene>
    <name evidence="2" type="ORF">C9374_010963</name>
</gene>
<dbReference type="GeneID" id="68103417"/>
<dbReference type="Proteomes" id="UP000816034">
    <property type="component" value="Unassembled WGS sequence"/>
</dbReference>
<proteinExistence type="predicted"/>
<reference evidence="2 3" key="1">
    <citation type="journal article" date="2018" name="BMC Genomics">
        <title>The genome of Naegleria lovaniensis, the basis for a comparative approach to unravel pathogenicity factors of the human pathogenic amoeba N. fowleri.</title>
        <authorList>
            <person name="Liechti N."/>
            <person name="Schurch N."/>
            <person name="Bruggmann R."/>
            <person name="Wittwer M."/>
        </authorList>
    </citation>
    <scope>NUCLEOTIDE SEQUENCE [LARGE SCALE GENOMIC DNA]</scope>
    <source>
        <strain evidence="2 3">ATCC 30569</strain>
    </source>
</reference>
<evidence type="ECO:0000313" key="2">
    <source>
        <dbReference type="EMBL" id="KAG2374393.1"/>
    </source>
</evidence>
<protein>
    <recommendedName>
        <fullName evidence="1">F-box domain-containing protein</fullName>
    </recommendedName>
</protein>
<evidence type="ECO:0000259" key="1">
    <source>
        <dbReference type="PROSITE" id="PS50181"/>
    </source>
</evidence>
<dbReference type="EMBL" id="PYSW02000046">
    <property type="protein sequence ID" value="KAG2374393.1"/>
    <property type="molecule type" value="Genomic_DNA"/>
</dbReference>
<evidence type="ECO:0000313" key="3">
    <source>
        <dbReference type="Proteomes" id="UP000816034"/>
    </source>
</evidence>
<dbReference type="InterPro" id="IPR001810">
    <property type="entry name" value="F-box_dom"/>
</dbReference>
<dbReference type="RefSeq" id="XP_044543567.1">
    <property type="nucleotide sequence ID" value="XM_044686565.1"/>
</dbReference>
<dbReference type="Gene3D" id="1.20.1280.50">
    <property type="match status" value="1"/>
</dbReference>
<accession>A0AA88GFS8</accession>
<dbReference type="Pfam" id="PF12937">
    <property type="entry name" value="F-box-like"/>
    <property type="match status" value="1"/>
</dbReference>
<dbReference type="AlphaFoldDB" id="A0AA88GFS8"/>
<dbReference type="InterPro" id="IPR036047">
    <property type="entry name" value="F-box-like_dom_sf"/>
</dbReference>
<organism evidence="2 3">
    <name type="scientific">Naegleria lovaniensis</name>
    <name type="common">Amoeba</name>
    <dbReference type="NCBI Taxonomy" id="51637"/>
    <lineage>
        <taxon>Eukaryota</taxon>
        <taxon>Discoba</taxon>
        <taxon>Heterolobosea</taxon>
        <taxon>Tetramitia</taxon>
        <taxon>Eutetramitia</taxon>
        <taxon>Vahlkampfiidae</taxon>
        <taxon>Naegleria</taxon>
    </lineage>
</organism>